<dbReference type="VEuPathDB" id="FungiDB:CPAG_02034"/>
<evidence type="ECO:0000313" key="3">
    <source>
        <dbReference type="Proteomes" id="UP000054567"/>
    </source>
</evidence>
<reference evidence="3" key="3">
    <citation type="journal article" date="2010" name="Genome Res.">
        <title>Population genomic sequencing of Coccidioides fungi reveals recent hybridization and transposon control.</title>
        <authorList>
            <person name="Neafsey D.E."/>
            <person name="Barker B.M."/>
            <person name="Sharpton T.J."/>
            <person name="Stajich J.E."/>
            <person name="Park D.J."/>
            <person name="Whiston E."/>
            <person name="Hung C.-Y."/>
            <person name="McMahan C."/>
            <person name="White J."/>
            <person name="Sykes S."/>
            <person name="Heiman D."/>
            <person name="Young S."/>
            <person name="Zeng Q."/>
            <person name="Abouelleil A."/>
            <person name="Aftuck L."/>
            <person name="Bessette D."/>
            <person name="Brown A."/>
            <person name="FitzGerald M."/>
            <person name="Lui A."/>
            <person name="Macdonald J.P."/>
            <person name="Priest M."/>
            <person name="Orbach M.J."/>
            <person name="Galgiani J.N."/>
            <person name="Kirkland T.N."/>
            <person name="Cole G.T."/>
            <person name="Birren B.W."/>
            <person name="Henn M.R."/>
            <person name="Taylor J.W."/>
            <person name="Rounsley S.D."/>
        </authorList>
    </citation>
    <scope>NUCLEOTIDE SEQUENCE [LARGE SCALE GENOMIC DNA]</scope>
    <source>
        <strain evidence="3">RMSCC 3488</strain>
    </source>
</reference>
<name>A0A0J6F692_COCPO</name>
<accession>A0A0J6F692</accession>
<gene>
    <name evidence="2" type="ORF">CPAG_02034</name>
</gene>
<protein>
    <submittedName>
        <fullName evidence="2">Uncharacterized protein</fullName>
    </submittedName>
</protein>
<reference evidence="2 3" key="1">
    <citation type="submission" date="2007-06" db="EMBL/GenBank/DDBJ databases">
        <title>The Genome Sequence of Coccidioides posadasii RMSCC_3488.</title>
        <authorList>
            <consortium name="Coccidioides Genome Resources Consortium"/>
            <consortium name="The Broad Institute Genome Sequencing Platform"/>
            <person name="Henn M.R."/>
            <person name="Sykes S."/>
            <person name="Young S."/>
            <person name="Jaffe D."/>
            <person name="Berlin A."/>
            <person name="Alvarez P."/>
            <person name="Butler J."/>
            <person name="Gnerre S."/>
            <person name="Grabherr M."/>
            <person name="Mauceli E."/>
            <person name="Brockman W."/>
            <person name="Kodira C."/>
            <person name="Alvarado L."/>
            <person name="Zeng Q."/>
            <person name="Crawford M."/>
            <person name="Antoine C."/>
            <person name="Devon K."/>
            <person name="Galgiani J."/>
            <person name="Orsborn K."/>
            <person name="Lewis M.L."/>
            <person name="Nusbaum C."/>
            <person name="Galagan J."/>
            <person name="Birren B."/>
        </authorList>
    </citation>
    <scope>NUCLEOTIDE SEQUENCE [LARGE SCALE GENOMIC DNA]</scope>
    <source>
        <strain evidence="2 3">RMSCC 3488</strain>
    </source>
</reference>
<dbReference type="Proteomes" id="UP000054567">
    <property type="component" value="Unassembled WGS sequence"/>
</dbReference>
<dbReference type="OrthoDB" id="4192500at2759"/>
<organism evidence="2 3">
    <name type="scientific">Coccidioides posadasii RMSCC 3488</name>
    <dbReference type="NCBI Taxonomy" id="454284"/>
    <lineage>
        <taxon>Eukaryota</taxon>
        <taxon>Fungi</taxon>
        <taxon>Dikarya</taxon>
        <taxon>Ascomycota</taxon>
        <taxon>Pezizomycotina</taxon>
        <taxon>Eurotiomycetes</taxon>
        <taxon>Eurotiomycetidae</taxon>
        <taxon>Onygenales</taxon>
        <taxon>Onygenaceae</taxon>
        <taxon>Coccidioides</taxon>
    </lineage>
</organism>
<evidence type="ECO:0000256" key="1">
    <source>
        <dbReference type="SAM" id="MobiDB-lite"/>
    </source>
</evidence>
<feature type="compositionally biased region" description="Polar residues" evidence="1">
    <location>
        <begin position="16"/>
        <end position="37"/>
    </location>
</feature>
<dbReference type="AlphaFoldDB" id="A0A0J6F692"/>
<proteinExistence type="predicted"/>
<evidence type="ECO:0000313" key="2">
    <source>
        <dbReference type="EMBL" id="KMM65688.1"/>
    </source>
</evidence>
<reference evidence="3" key="2">
    <citation type="journal article" date="2009" name="Genome Res.">
        <title>Comparative genomic analyses of the human fungal pathogens Coccidioides and their relatives.</title>
        <authorList>
            <person name="Sharpton T.J."/>
            <person name="Stajich J.E."/>
            <person name="Rounsley S.D."/>
            <person name="Gardner M.J."/>
            <person name="Wortman J.R."/>
            <person name="Jordar V.S."/>
            <person name="Maiti R."/>
            <person name="Kodira C.D."/>
            <person name="Neafsey D.E."/>
            <person name="Zeng Q."/>
            <person name="Hung C.-Y."/>
            <person name="McMahan C."/>
            <person name="Muszewska A."/>
            <person name="Grynberg M."/>
            <person name="Mandel M.A."/>
            <person name="Kellner E.M."/>
            <person name="Barker B.M."/>
            <person name="Galgiani J.N."/>
            <person name="Orbach M.J."/>
            <person name="Kirkland T.N."/>
            <person name="Cole G.T."/>
            <person name="Henn M.R."/>
            <person name="Birren B.W."/>
            <person name="Taylor J.W."/>
        </authorList>
    </citation>
    <scope>NUCLEOTIDE SEQUENCE [LARGE SCALE GENOMIC DNA]</scope>
    <source>
        <strain evidence="3">RMSCC 3488</strain>
    </source>
</reference>
<dbReference type="EMBL" id="DS268109">
    <property type="protein sequence ID" value="KMM65688.1"/>
    <property type="molecule type" value="Genomic_DNA"/>
</dbReference>
<feature type="region of interest" description="Disordered" evidence="1">
    <location>
        <begin position="1"/>
        <end position="56"/>
    </location>
</feature>
<sequence length="302" mass="33841">MAEEENHSFPMAGVANSPSGNQMHPGNSGELSASLVSGGNVMSPGPQIGDNMQRDDLPIPDLGTETFLNMSDQEFLAMFESFNNTGYQANPNPIAELPAANIDPPSQPNIGFIPQAPTPAQGNPNEMPGQHTSVPLTGNFIRANAPLGPAQTGIPPHTSIQAIDAQAKAMVNTMAYIRVHSLTGWDFLRQQHNRSLRFYAGCLKKPAQEGKRDWERYLEEMRLTYNMLRDYQMQAYKSICGSLKIWLRYYSTILQTDTLEGCTKEFRDYAELQQQIVEYRFPEWHDHPALDFLRRDAQRHAA</sequence>